<dbReference type="SUPFAM" id="SSF46689">
    <property type="entry name" value="Homeodomain-like"/>
    <property type="match status" value="1"/>
</dbReference>
<dbReference type="InterPro" id="IPR009057">
    <property type="entry name" value="Homeodomain-like_sf"/>
</dbReference>
<sequence>MPIKLEANEPGPVISANIPLQTTLAVDKKPVIVIRANEAQLTILNDSFAKTALPNRAEMDEICKETGLYVFFWCSDYTDATRRGQKDYVLSI</sequence>
<keyword evidence="2" id="KW-1185">Reference proteome</keyword>
<dbReference type="InParanoid" id="A0A0C3GFU8"/>
<reference evidence="2" key="2">
    <citation type="submission" date="2015-01" db="EMBL/GenBank/DDBJ databases">
        <title>Evolutionary Origins and Diversification of the Mycorrhizal Mutualists.</title>
        <authorList>
            <consortium name="DOE Joint Genome Institute"/>
            <consortium name="Mycorrhizal Genomics Consortium"/>
            <person name="Kohler A."/>
            <person name="Kuo A."/>
            <person name="Nagy L.G."/>
            <person name="Floudas D."/>
            <person name="Copeland A."/>
            <person name="Barry K.W."/>
            <person name="Cichocki N."/>
            <person name="Veneault-Fourrey C."/>
            <person name="LaButti K."/>
            <person name="Lindquist E.A."/>
            <person name="Lipzen A."/>
            <person name="Lundell T."/>
            <person name="Morin E."/>
            <person name="Murat C."/>
            <person name="Riley R."/>
            <person name="Ohm R."/>
            <person name="Sun H."/>
            <person name="Tunlid A."/>
            <person name="Henrissat B."/>
            <person name="Grigoriev I.V."/>
            <person name="Hibbett D.S."/>
            <person name="Martin F."/>
        </authorList>
    </citation>
    <scope>NUCLEOTIDE SEQUENCE [LARGE SCALE GENOMIC DNA]</scope>
    <source>
        <strain evidence="2">F 1598</strain>
    </source>
</reference>
<dbReference type="Proteomes" id="UP000054166">
    <property type="component" value="Unassembled WGS sequence"/>
</dbReference>
<gene>
    <name evidence="1" type="ORF">PILCRDRAFT_227374</name>
</gene>
<reference evidence="1 2" key="1">
    <citation type="submission" date="2014-04" db="EMBL/GenBank/DDBJ databases">
        <authorList>
            <consortium name="DOE Joint Genome Institute"/>
            <person name="Kuo A."/>
            <person name="Tarkka M."/>
            <person name="Buscot F."/>
            <person name="Kohler A."/>
            <person name="Nagy L.G."/>
            <person name="Floudas D."/>
            <person name="Copeland A."/>
            <person name="Barry K.W."/>
            <person name="Cichocki N."/>
            <person name="Veneault-Fourrey C."/>
            <person name="LaButti K."/>
            <person name="Lindquist E.A."/>
            <person name="Lipzen A."/>
            <person name="Lundell T."/>
            <person name="Morin E."/>
            <person name="Murat C."/>
            <person name="Sun H."/>
            <person name="Tunlid A."/>
            <person name="Henrissat B."/>
            <person name="Grigoriev I.V."/>
            <person name="Hibbett D.S."/>
            <person name="Martin F."/>
            <person name="Nordberg H.P."/>
            <person name="Cantor M.N."/>
            <person name="Hua S.X."/>
        </authorList>
    </citation>
    <scope>NUCLEOTIDE SEQUENCE [LARGE SCALE GENOMIC DNA]</scope>
    <source>
        <strain evidence="1 2">F 1598</strain>
    </source>
</reference>
<evidence type="ECO:0000313" key="1">
    <source>
        <dbReference type="EMBL" id="KIM89511.1"/>
    </source>
</evidence>
<evidence type="ECO:0000313" key="2">
    <source>
        <dbReference type="Proteomes" id="UP000054166"/>
    </source>
</evidence>
<accession>A0A0C3GFU8</accession>
<dbReference type="HOGENOM" id="CLU_2414068_0_0_1"/>
<dbReference type="EMBL" id="KN832975">
    <property type="protein sequence ID" value="KIM89511.1"/>
    <property type="molecule type" value="Genomic_DNA"/>
</dbReference>
<proteinExistence type="predicted"/>
<dbReference type="AlphaFoldDB" id="A0A0C3GFU8"/>
<dbReference type="Gene3D" id="1.10.10.60">
    <property type="entry name" value="Homeodomain-like"/>
    <property type="match status" value="1"/>
</dbReference>
<protein>
    <submittedName>
        <fullName evidence="1">Uncharacterized protein</fullName>
    </submittedName>
</protein>
<organism evidence="1 2">
    <name type="scientific">Piloderma croceum (strain F 1598)</name>
    <dbReference type="NCBI Taxonomy" id="765440"/>
    <lineage>
        <taxon>Eukaryota</taxon>
        <taxon>Fungi</taxon>
        <taxon>Dikarya</taxon>
        <taxon>Basidiomycota</taxon>
        <taxon>Agaricomycotina</taxon>
        <taxon>Agaricomycetes</taxon>
        <taxon>Agaricomycetidae</taxon>
        <taxon>Atheliales</taxon>
        <taxon>Atheliaceae</taxon>
        <taxon>Piloderma</taxon>
    </lineage>
</organism>
<name>A0A0C3GFU8_PILCF</name>